<evidence type="ECO:0000313" key="4">
    <source>
        <dbReference type="Proteomes" id="UP000066529"/>
    </source>
</evidence>
<dbReference type="Pfam" id="PF00112">
    <property type="entry name" value="Peptidase_C1"/>
    <property type="match status" value="1"/>
</dbReference>
<dbReference type="Gene3D" id="3.90.70.10">
    <property type="entry name" value="Cysteine proteinases"/>
    <property type="match status" value="1"/>
</dbReference>
<dbReference type="Gene3D" id="2.60.40.10">
    <property type="entry name" value="Immunoglobulins"/>
    <property type="match status" value="1"/>
</dbReference>
<dbReference type="EMBL" id="CP009501">
    <property type="protein sequence ID" value="AKB11823.1"/>
    <property type="molecule type" value="Genomic_DNA"/>
</dbReference>
<proteinExistence type="inferred from homology"/>
<dbReference type="HOGENOM" id="CLU_021680_0_1_2"/>
<dbReference type="InterPro" id="IPR000601">
    <property type="entry name" value="PKD_dom"/>
</dbReference>
<dbReference type="InterPro" id="IPR013128">
    <property type="entry name" value="Peptidase_C1A"/>
</dbReference>
<dbReference type="InterPro" id="IPR013783">
    <property type="entry name" value="Ig-like_fold"/>
</dbReference>
<dbReference type="InterPro" id="IPR022409">
    <property type="entry name" value="PKD/Chitinase_dom"/>
</dbReference>
<dbReference type="AlphaFoldDB" id="A0A0E3NCS2"/>
<name>A0A0E3NCS2_METTT</name>
<accession>A0A0E3NCS2</accession>
<organism evidence="3 4">
    <name type="scientific">Methanosarcina thermophila (strain ATCC 43570 / DSM 1825 / OCM 12 / VKM B-1830 / TM-1)</name>
    <dbReference type="NCBI Taxonomy" id="523844"/>
    <lineage>
        <taxon>Archaea</taxon>
        <taxon>Methanobacteriati</taxon>
        <taxon>Methanobacteriota</taxon>
        <taxon>Stenosarchaea group</taxon>
        <taxon>Methanomicrobia</taxon>
        <taxon>Methanosarcinales</taxon>
        <taxon>Methanosarcinaceae</taxon>
        <taxon>Methanosarcina</taxon>
    </lineage>
</organism>
<sequence length="747" mass="82974">MKRIKLSLLRRLKFFLPVLMVLFLCLPGSPGFAAGNAENPEMLQNCTASTESTVEPVIETVPINPDFLESLQPCPIEPLSLVDRNGQISGTGYKPSPVKLPEPVTPEGRQLVRASGSNLPPVYDLRSEGKVTSAKNQGKDGSCWAFSTIASLESYILGKEGKTYDFSENNIKNLVTNSYPQGFDLTPSEGGNALISTAYLSRWSGPVDESQDPYNDSSVYSPTGLPVQKHVQEVLLLPGKTEPLNNEVLKRALLEYGAVYTTMYWNPAYYQEKNHTYRYTGYQPVNHAVTIVGWNDYFDRNSFARVPPGDGAFIVKNSWGETWGEDGYFYVSYYDTKLGYEENAVFTAESVDNYDHIYQYDPLGWIISKEYPGSLVAWGGNVFLSERNETLKAVGFYTTDLNTAYEIYVYKNPVSGPVNLEQGFVAQESGRYTYPGYHTHVLRSGVAISAGERFSIVIKFINPSNPGPLAVEQPIVFYSSKAQANPGESYVSPDGIKWEDISAGSSEANLCIKAFTTVNKLPEADFSSNVTAGISPLTVQFTDRSRNASSWKWDMNGDGKIDSTARNPVYTYCSYGCYTVSLTSSNSEGSDTIIKPGYIEVVPFSINSASPEKDIITFRGEEQIFNISTNSACNVSWYLNGENRKSESCVKNSSHKETINSTGLCKVTVVAETRSEKVIQSWNWTVRSWNPWDSPDSQEGEKISTQELQEAIRIYLNGLQIPETGAELTKERLKELILLWQEGSGRK</sequence>
<dbReference type="InterPro" id="IPR035986">
    <property type="entry name" value="PKD_dom_sf"/>
</dbReference>
<dbReference type="PROSITE" id="PS50093">
    <property type="entry name" value="PKD"/>
    <property type="match status" value="1"/>
</dbReference>
<dbReference type="InterPro" id="IPR040528">
    <property type="entry name" value="Lectin-like"/>
</dbReference>
<dbReference type="InterPro" id="IPR025660">
    <property type="entry name" value="Pept_his_AS"/>
</dbReference>
<dbReference type="GO" id="GO:0006508">
    <property type="term" value="P:proteolysis"/>
    <property type="evidence" value="ECO:0007669"/>
    <property type="project" value="InterPro"/>
</dbReference>
<evidence type="ECO:0000259" key="2">
    <source>
        <dbReference type="PROSITE" id="PS50093"/>
    </source>
</evidence>
<dbReference type="Proteomes" id="UP000066529">
    <property type="component" value="Chromosome"/>
</dbReference>
<dbReference type="InterPro" id="IPR038765">
    <property type="entry name" value="Papain-like_cys_pep_sf"/>
</dbReference>
<reference evidence="3 4" key="1">
    <citation type="submission" date="2014-07" db="EMBL/GenBank/DDBJ databases">
        <title>Methanogenic archaea and the global carbon cycle.</title>
        <authorList>
            <person name="Henriksen J.R."/>
            <person name="Luke J."/>
            <person name="Reinhart S."/>
            <person name="Benedict M.N."/>
            <person name="Youngblut N.D."/>
            <person name="Metcalf M.E."/>
            <person name="Whitaker R.J."/>
            <person name="Metcalf W.W."/>
        </authorList>
    </citation>
    <scope>NUCLEOTIDE SEQUENCE [LARGE SCALE GENOMIC DNA]</scope>
    <source>
        <strain evidence="4">ATCC 43570 / DSM 1825 / OCM 12 / VKM B-1830 / TM-1</strain>
    </source>
</reference>
<dbReference type="SMART" id="SM00089">
    <property type="entry name" value="PKD"/>
    <property type="match status" value="1"/>
</dbReference>
<dbReference type="SMART" id="SM00645">
    <property type="entry name" value="Pept_C1"/>
    <property type="match status" value="1"/>
</dbReference>
<dbReference type="FunFam" id="2.60.40.10:FF:000270">
    <property type="entry name" value="Cell surface protein"/>
    <property type="match status" value="1"/>
</dbReference>
<dbReference type="PANTHER" id="PTHR12411">
    <property type="entry name" value="CYSTEINE PROTEASE FAMILY C1-RELATED"/>
    <property type="match status" value="1"/>
</dbReference>
<feature type="domain" description="PKD" evidence="2">
    <location>
        <begin position="545"/>
        <end position="590"/>
    </location>
</feature>
<dbReference type="CDD" id="cd00146">
    <property type="entry name" value="PKD"/>
    <property type="match status" value="1"/>
</dbReference>
<dbReference type="GO" id="GO:0008234">
    <property type="term" value="F:cysteine-type peptidase activity"/>
    <property type="evidence" value="ECO:0007669"/>
    <property type="project" value="InterPro"/>
</dbReference>
<dbReference type="Pfam" id="PF18911">
    <property type="entry name" value="PKD_4"/>
    <property type="match status" value="1"/>
</dbReference>
<evidence type="ECO:0000256" key="1">
    <source>
        <dbReference type="ARBA" id="ARBA00008455"/>
    </source>
</evidence>
<evidence type="ECO:0000313" key="3">
    <source>
        <dbReference type="EMBL" id="AKB11823.1"/>
    </source>
</evidence>
<dbReference type="PATRIC" id="fig|523844.20.peg.88"/>
<dbReference type="InterPro" id="IPR000668">
    <property type="entry name" value="Peptidase_C1A_C"/>
</dbReference>
<dbReference type="SUPFAM" id="SSF54001">
    <property type="entry name" value="Cysteine proteinases"/>
    <property type="match status" value="1"/>
</dbReference>
<protein>
    <submittedName>
        <fullName evidence="3">Cell surface protein</fullName>
    </submittedName>
</protein>
<comment type="similarity">
    <text evidence="1">Belongs to the peptidase C1 family.</text>
</comment>
<dbReference type="PROSITE" id="PS00639">
    <property type="entry name" value="THIOL_PROTEASE_HIS"/>
    <property type="match status" value="1"/>
</dbReference>
<dbReference type="SUPFAM" id="SSF49299">
    <property type="entry name" value="PKD domain"/>
    <property type="match status" value="1"/>
</dbReference>
<dbReference type="Pfam" id="PF18560">
    <property type="entry name" value="Lectin_like"/>
    <property type="match status" value="1"/>
</dbReference>
<dbReference type="KEGG" id="mthr:MSTHT_0065"/>
<dbReference type="CDD" id="cd02619">
    <property type="entry name" value="Peptidase_C1"/>
    <property type="match status" value="1"/>
</dbReference>
<dbReference type="STRING" id="523844.MSTHT_0065"/>
<gene>
    <name evidence="3" type="ORF">MSTHT_0065</name>
</gene>